<name>A0A448USL0_9MICC</name>
<gene>
    <name evidence="2" type="ORF">NCTC10918_00136</name>
</gene>
<evidence type="ECO:0000313" key="3">
    <source>
        <dbReference type="Proteomes" id="UP000270988"/>
    </source>
</evidence>
<evidence type="ECO:0000256" key="1">
    <source>
        <dbReference type="SAM" id="MobiDB-lite"/>
    </source>
</evidence>
<dbReference type="Proteomes" id="UP000270988">
    <property type="component" value="Chromosome"/>
</dbReference>
<proteinExistence type="predicted"/>
<dbReference type="EMBL" id="LR134521">
    <property type="protein sequence ID" value="VEJ28898.1"/>
    <property type="molecule type" value="Genomic_DNA"/>
</dbReference>
<protein>
    <submittedName>
        <fullName evidence="2">Uncharacterized protein</fullName>
    </submittedName>
</protein>
<feature type="region of interest" description="Disordered" evidence="1">
    <location>
        <begin position="82"/>
        <end position="102"/>
    </location>
</feature>
<reference evidence="2 3" key="1">
    <citation type="submission" date="2018-12" db="EMBL/GenBank/DDBJ databases">
        <authorList>
            <consortium name="Pathogen Informatics"/>
        </authorList>
    </citation>
    <scope>NUCLEOTIDE SEQUENCE [LARGE SCALE GENOMIC DNA]</scope>
    <source>
        <strain evidence="2 3">NCTC10918</strain>
    </source>
</reference>
<sequence>MQGIEFAADRILLGSCREQHLVQVRLECGVPIFCRFSTPLRLLGKIRYRLSNLGGKLIEETALGDIRSDLLDNNLYLSTRRDMAGNPSRMQSLNKPGDRLRNVEQTPGNISPILLGISRHQIEPAANLLRNRNNVI</sequence>
<organism evidence="2 3">
    <name type="scientific">Rothia dentocariosa</name>
    <dbReference type="NCBI Taxonomy" id="2047"/>
    <lineage>
        <taxon>Bacteria</taxon>
        <taxon>Bacillati</taxon>
        <taxon>Actinomycetota</taxon>
        <taxon>Actinomycetes</taxon>
        <taxon>Micrococcales</taxon>
        <taxon>Micrococcaceae</taxon>
        <taxon>Rothia</taxon>
    </lineage>
</organism>
<dbReference type="AlphaFoldDB" id="A0A448USL0"/>
<evidence type="ECO:0000313" key="2">
    <source>
        <dbReference type="EMBL" id="VEJ28898.1"/>
    </source>
</evidence>
<accession>A0A448USL0</accession>